<keyword evidence="5 6" id="KW-0472">Membrane</keyword>
<keyword evidence="2" id="KW-1003">Cell membrane</keyword>
<feature type="transmembrane region" description="Helical" evidence="6">
    <location>
        <begin position="99"/>
        <end position="116"/>
    </location>
</feature>
<dbReference type="PANTHER" id="PTHR30250">
    <property type="entry name" value="PST FAMILY PREDICTED COLANIC ACID TRANSPORTER"/>
    <property type="match status" value="1"/>
</dbReference>
<evidence type="ECO:0000313" key="8">
    <source>
        <dbReference type="Proteomes" id="UP000317730"/>
    </source>
</evidence>
<dbReference type="PANTHER" id="PTHR30250:SF11">
    <property type="entry name" value="O-ANTIGEN TRANSPORTER-RELATED"/>
    <property type="match status" value="1"/>
</dbReference>
<proteinExistence type="predicted"/>
<evidence type="ECO:0000256" key="4">
    <source>
        <dbReference type="ARBA" id="ARBA00022989"/>
    </source>
</evidence>
<evidence type="ECO:0000256" key="6">
    <source>
        <dbReference type="SAM" id="Phobius"/>
    </source>
</evidence>
<keyword evidence="4 6" id="KW-1133">Transmembrane helix</keyword>
<dbReference type="Proteomes" id="UP000317730">
    <property type="component" value="Unassembled WGS sequence"/>
</dbReference>
<feature type="transmembrane region" description="Helical" evidence="6">
    <location>
        <begin position="269"/>
        <end position="290"/>
    </location>
</feature>
<feature type="transmembrane region" description="Helical" evidence="6">
    <location>
        <begin position="51"/>
        <end position="69"/>
    </location>
</feature>
<gene>
    <name evidence="7" type="ORF">APE01nite_22740</name>
</gene>
<keyword evidence="3 6" id="KW-0812">Transmembrane</keyword>
<feature type="transmembrane region" description="Helical" evidence="6">
    <location>
        <begin position="402"/>
        <end position="423"/>
    </location>
</feature>
<evidence type="ECO:0000256" key="3">
    <source>
        <dbReference type="ARBA" id="ARBA00022692"/>
    </source>
</evidence>
<dbReference type="GO" id="GO:0005886">
    <property type="term" value="C:plasma membrane"/>
    <property type="evidence" value="ECO:0007669"/>
    <property type="project" value="UniProtKB-SubCell"/>
</dbReference>
<dbReference type="EMBL" id="BJMV01000015">
    <property type="protein sequence ID" value="GEB86477.1"/>
    <property type="molecule type" value="Genomic_DNA"/>
</dbReference>
<comment type="caution">
    <text evidence="7">The sequence shown here is derived from an EMBL/GenBank/DDBJ whole genome shotgun (WGS) entry which is preliminary data.</text>
</comment>
<evidence type="ECO:0000256" key="1">
    <source>
        <dbReference type="ARBA" id="ARBA00004651"/>
    </source>
</evidence>
<evidence type="ECO:0008006" key="9">
    <source>
        <dbReference type="Google" id="ProtNLM"/>
    </source>
</evidence>
<feature type="transmembrane region" description="Helical" evidence="6">
    <location>
        <begin position="230"/>
        <end position="257"/>
    </location>
</feature>
<dbReference type="InterPro" id="IPR050833">
    <property type="entry name" value="Poly_Biosynth_Transport"/>
</dbReference>
<feature type="transmembrane region" description="Helical" evidence="6">
    <location>
        <begin position="341"/>
        <end position="363"/>
    </location>
</feature>
<feature type="transmembrane region" description="Helical" evidence="6">
    <location>
        <begin position="375"/>
        <end position="396"/>
    </location>
</feature>
<feature type="transmembrane region" description="Helical" evidence="6">
    <location>
        <begin position="311"/>
        <end position="329"/>
    </location>
</feature>
<evidence type="ECO:0000256" key="5">
    <source>
        <dbReference type="ARBA" id="ARBA00023136"/>
    </source>
</evidence>
<feature type="transmembrane region" description="Helical" evidence="6">
    <location>
        <begin position="188"/>
        <end position="210"/>
    </location>
</feature>
<evidence type="ECO:0000313" key="7">
    <source>
        <dbReference type="EMBL" id="GEB86477.1"/>
    </source>
</evidence>
<dbReference type="RefSeq" id="WP_194298924.1">
    <property type="nucleotide sequence ID" value="NZ_BAPL01000009.1"/>
</dbReference>
<sequence length="452" mass="47553">MSSRNLSSGVHTSILRGALASLGVRLLDLPSRYGLHLLVAASLGVMESGRFYIVFSIVNTLAGFGRLGVDRALTRQLAVDMASGRDGGLRSATRSAMRVVVLMSLVATALLAGFATPVADFVMHKPDLALPMIIGALAILPQNLCTVVAGGLAGLYRVGYSQMVYSWLWPAIFCIAALPLVYMKQFTVLHALLLMVVSFVTACGAGFVLLRRFLAPYPDSGQVWREKPHFLARGLSFFTLELTQLMIAAVPAIALGIAASPQQTGLFALAWRIALINLLFINGVTGMAAPKFAALYAHHDVQGLNRSAAQAIGLVLCLALPVTALMLLFPERLLAAFGSGYSAGATTLRILVIGQLVAACFAGMPDLLGMTAHLAALRTINFISLGVLLVGLLVLVPTGGSTGAAIATSLAIAFNAAAAAWAAHRLLGLFPLATVWHGFLVRLRLVRGGGRS</sequence>
<keyword evidence="8" id="KW-1185">Reference proteome</keyword>
<evidence type="ECO:0000256" key="2">
    <source>
        <dbReference type="ARBA" id="ARBA00022475"/>
    </source>
</evidence>
<organism evidence="7 8">
    <name type="scientific">Acetobacter peroxydans</name>
    <dbReference type="NCBI Taxonomy" id="104098"/>
    <lineage>
        <taxon>Bacteria</taxon>
        <taxon>Pseudomonadati</taxon>
        <taxon>Pseudomonadota</taxon>
        <taxon>Alphaproteobacteria</taxon>
        <taxon>Acetobacterales</taxon>
        <taxon>Acetobacteraceae</taxon>
        <taxon>Acetobacter</taxon>
    </lineage>
</organism>
<comment type="subcellular location">
    <subcellularLocation>
        <location evidence="1">Cell membrane</location>
        <topology evidence="1">Multi-pass membrane protein</topology>
    </subcellularLocation>
</comment>
<dbReference type="AlphaFoldDB" id="A0A4Y3TZ47"/>
<feature type="transmembrane region" description="Helical" evidence="6">
    <location>
        <begin position="128"/>
        <end position="152"/>
    </location>
</feature>
<accession>A0A4Y3TZ47</accession>
<name>A0A4Y3TZ47_9PROT</name>
<protein>
    <recommendedName>
        <fullName evidence="9">Polysaccharide biosynthesis protein C-terminal domain-containing protein</fullName>
    </recommendedName>
</protein>
<reference evidence="7 8" key="1">
    <citation type="submission" date="2019-06" db="EMBL/GenBank/DDBJ databases">
        <title>Whole genome shotgun sequence of Acetobacter peroxydans NBRC 13755.</title>
        <authorList>
            <person name="Hosoyama A."/>
            <person name="Uohara A."/>
            <person name="Ohji S."/>
            <person name="Ichikawa N."/>
        </authorList>
    </citation>
    <scope>NUCLEOTIDE SEQUENCE [LARGE SCALE GENOMIC DNA]</scope>
    <source>
        <strain evidence="7 8">NBRC 13755</strain>
    </source>
</reference>